<protein>
    <submittedName>
        <fullName evidence="2">Uncharacterized protein</fullName>
    </submittedName>
</protein>
<sequence>MTRKRLDESLSPSRLEKSLGGRGTERPNFDNLVFEKGEVRLMADLTDKEYMFKEVTRLINNRGLQLMLEAIICRINELIKSAQKYNSEDDYLFILKHNLDITLENYTKRYDGE</sequence>
<comment type="caution">
    <text evidence="2">The sequence shown here is derived from an EMBL/GenBank/DDBJ whole genome shotgun (WGS) entry which is preliminary data.</text>
</comment>
<dbReference type="AlphaFoldDB" id="A0A0F9KXA2"/>
<evidence type="ECO:0000256" key="1">
    <source>
        <dbReference type="SAM" id="MobiDB-lite"/>
    </source>
</evidence>
<evidence type="ECO:0000313" key="2">
    <source>
        <dbReference type="EMBL" id="KKM86949.1"/>
    </source>
</evidence>
<reference evidence="2" key="1">
    <citation type="journal article" date="2015" name="Nature">
        <title>Complex archaea that bridge the gap between prokaryotes and eukaryotes.</title>
        <authorList>
            <person name="Spang A."/>
            <person name="Saw J.H."/>
            <person name="Jorgensen S.L."/>
            <person name="Zaremba-Niedzwiedzka K."/>
            <person name="Martijn J."/>
            <person name="Lind A.E."/>
            <person name="van Eijk R."/>
            <person name="Schleper C."/>
            <person name="Guy L."/>
            <person name="Ettema T.J."/>
        </authorList>
    </citation>
    <scope>NUCLEOTIDE SEQUENCE</scope>
</reference>
<gene>
    <name evidence="2" type="ORF">LCGC14_1273820</name>
</gene>
<proteinExistence type="predicted"/>
<dbReference type="EMBL" id="LAZR01007176">
    <property type="protein sequence ID" value="KKM86949.1"/>
    <property type="molecule type" value="Genomic_DNA"/>
</dbReference>
<organism evidence="2">
    <name type="scientific">marine sediment metagenome</name>
    <dbReference type="NCBI Taxonomy" id="412755"/>
    <lineage>
        <taxon>unclassified sequences</taxon>
        <taxon>metagenomes</taxon>
        <taxon>ecological metagenomes</taxon>
    </lineage>
</organism>
<feature type="region of interest" description="Disordered" evidence="1">
    <location>
        <begin position="1"/>
        <end position="27"/>
    </location>
</feature>
<name>A0A0F9KXA2_9ZZZZ</name>
<accession>A0A0F9KXA2</accession>